<keyword evidence="3" id="KW-1185">Reference proteome</keyword>
<dbReference type="GO" id="GO:0005524">
    <property type="term" value="F:ATP binding"/>
    <property type="evidence" value="ECO:0007669"/>
    <property type="project" value="UniProtKB-KW"/>
</dbReference>
<protein>
    <submittedName>
        <fullName evidence="2">ATP-binding cassette domain-containing protein</fullName>
    </submittedName>
</protein>
<keyword evidence="2" id="KW-0547">Nucleotide-binding</keyword>
<dbReference type="Proteomes" id="UP001183388">
    <property type="component" value="Unassembled WGS sequence"/>
</dbReference>
<dbReference type="InterPro" id="IPR003439">
    <property type="entry name" value="ABC_transporter-like_ATP-bd"/>
</dbReference>
<dbReference type="PANTHER" id="PTHR24221">
    <property type="entry name" value="ATP-BINDING CASSETTE SUB-FAMILY B"/>
    <property type="match status" value="1"/>
</dbReference>
<dbReference type="EMBL" id="JAVREN010000010">
    <property type="protein sequence ID" value="MDT0307312.1"/>
    <property type="molecule type" value="Genomic_DNA"/>
</dbReference>
<sequence>MSCDLPDHRGVTTYLVSSLEPALRVMVQSVGGMGLELVTLLRRLVGHGRPPTPEPGGGHTVHCYDLALRDVTFRYGPHSEPVLDSANVRIDHGEHLALVGTSGIGKSTLADVLSGREAPDRGTVLLSGAALSTLRADWLRRTVVLARWPRRRSVVAIPVTNPVCFP</sequence>
<evidence type="ECO:0000313" key="2">
    <source>
        <dbReference type="EMBL" id="MDT0307312.1"/>
    </source>
</evidence>
<comment type="caution">
    <text evidence="2">The sequence shown here is derived from an EMBL/GenBank/DDBJ whole genome shotgun (WGS) entry which is preliminary data.</text>
</comment>
<dbReference type="InterPro" id="IPR039421">
    <property type="entry name" value="Type_1_exporter"/>
</dbReference>
<name>A0ABU2L7J9_9ACTN</name>
<evidence type="ECO:0000259" key="1">
    <source>
        <dbReference type="Pfam" id="PF00005"/>
    </source>
</evidence>
<keyword evidence="2" id="KW-0067">ATP-binding</keyword>
<reference evidence="3" key="1">
    <citation type="submission" date="2023-07" db="EMBL/GenBank/DDBJ databases">
        <title>30 novel species of actinomycetes from the DSMZ collection.</title>
        <authorList>
            <person name="Nouioui I."/>
        </authorList>
    </citation>
    <scope>NUCLEOTIDE SEQUENCE [LARGE SCALE GENOMIC DNA]</scope>
    <source>
        <strain evidence="3">DSM 44917</strain>
    </source>
</reference>
<organism evidence="2 3">
    <name type="scientific">Streptomyces boetiae</name>
    <dbReference type="NCBI Taxonomy" id="3075541"/>
    <lineage>
        <taxon>Bacteria</taxon>
        <taxon>Bacillati</taxon>
        <taxon>Actinomycetota</taxon>
        <taxon>Actinomycetes</taxon>
        <taxon>Kitasatosporales</taxon>
        <taxon>Streptomycetaceae</taxon>
        <taxon>Streptomyces</taxon>
    </lineage>
</organism>
<dbReference type="SUPFAM" id="SSF52540">
    <property type="entry name" value="P-loop containing nucleoside triphosphate hydrolases"/>
    <property type="match status" value="1"/>
</dbReference>
<accession>A0ABU2L7J9</accession>
<gene>
    <name evidence="2" type="ORF">RM780_10090</name>
</gene>
<dbReference type="RefSeq" id="WP_311630255.1">
    <property type="nucleotide sequence ID" value="NZ_JAVREN010000010.1"/>
</dbReference>
<dbReference type="Pfam" id="PF00005">
    <property type="entry name" value="ABC_tran"/>
    <property type="match status" value="1"/>
</dbReference>
<dbReference type="Gene3D" id="3.40.50.300">
    <property type="entry name" value="P-loop containing nucleotide triphosphate hydrolases"/>
    <property type="match status" value="1"/>
</dbReference>
<dbReference type="PANTHER" id="PTHR24221:SF654">
    <property type="entry name" value="ATP-BINDING CASSETTE SUB-FAMILY B MEMBER 6"/>
    <property type="match status" value="1"/>
</dbReference>
<feature type="domain" description="ABC transporter" evidence="1">
    <location>
        <begin position="83"/>
        <end position="143"/>
    </location>
</feature>
<evidence type="ECO:0000313" key="3">
    <source>
        <dbReference type="Proteomes" id="UP001183388"/>
    </source>
</evidence>
<dbReference type="InterPro" id="IPR027417">
    <property type="entry name" value="P-loop_NTPase"/>
</dbReference>
<proteinExistence type="predicted"/>